<dbReference type="Proteomes" id="UP001500897">
    <property type="component" value="Unassembled WGS sequence"/>
</dbReference>
<feature type="region of interest" description="Disordered" evidence="1">
    <location>
        <begin position="42"/>
        <end position="62"/>
    </location>
</feature>
<keyword evidence="3" id="KW-1185">Reference proteome</keyword>
<dbReference type="EMBL" id="BAAANS010000114">
    <property type="protein sequence ID" value="GAA2125872.1"/>
    <property type="molecule type" value="Genomic_DNA"/>
</dbReference>
<protein>
    <recommendedName>
        <fullName evidence="4">DDE superfamily endonuclease</fullName>
    </recommendedName>
</protein>
<organism evidence="2 3">
    <name type="scientific">Kitasatospora saccharophila</name>
    <dbReference type="NCBI Taxonomy" id="407973"/>
    <lineage>
        <taxon>Bacteria</taxon>
        <taxon>Bacillati</taxon>
        <taxon>Actinomycetota</taxon>
        <taxon>Actinomycetes</taxon>
        <taxon>Kitasatosporales</taxon>
        <taxon>Streptomycetaceae</taxon>
        <taxon>Kitasatospora</taxon>
    </lineage>
</organism>
<evidence type="ECO:0000313" key="3">
    <source>
        <dbReference type="Proteomes" id="UP001500897"/>
    </source>
</evidence>
<proteinExistence type="predicted"/>
<evidence type="ECO:0008006" key="4">
    <source>
        <dbReference type="Google" id="ProtNLM"/>
    </source>
</evidence>
<comment type="caution">
    <text evidence="2">The sequence shown here is derived from an EMBL/GenBank/DDBJ whole genome shotgun (WGS) entry which is preliminary data.</text>
</comment>
<evidence type="ECO:0000256" key="1">
    <source>
        <dbReference type="SAM" id="MobiDB-lite"/>
    </source>
</evidence>
<reference evidence="2 3" key="1">
    <citation type="journal article" date="2019" name="Int. J. Syst. Evol. Microbiol.">
        <title>The Global Catalogue of Microorganisms (GCM) 10K type strain sequencing project: providing services to taxonomists for standard genome sequencing and annotation.</title>
        <authorList>
            <consortium name="The Broad Institute Genomics Platform"/>
            <consortium name="The Broad Institute Genome Sequencing Center for Infectious Disease"/>
            <person name="Wu L."/>
            <person name="Ma J."/>
        </authorList>
    </citation>
    <scope>NUCLEOTIDE SEQUENCE [LARGE SCALE GENOMIC DNA]</scope>
    <source>
        <strain evidence="2 3">JCM 14559</strain>
    </source>
</reference>
<accession>A0ABN2YEB2</accession>
<sequence>MSIDKVRDVVGLYLGPPERALVLCVDEKSQIQALDHSRPVLPMMPGVPEQHSHDYIRLGPVS</sequence>
<gene>
    <name evidence="2" type="ORF">GCM10009759_78030</name>
</gene>
<evidence type="ECO:0000313" key="2">
    <source>
        <dbReference type="EMBL" id="GAA2125872.1"/>
    </source>
</evidence>
<name>A0ABN2YEB2_9ACTN</name>